<proteinExistence type="predicted"/>
<organism evidence="3 4">
    <name type="scientific">Aerophobetes bacterium</name>
    <dbReference type="NCBI Taxonomy" id="2030807"/>
    <lineage>
        <taxon>Bacteria</taxon>
        <taxon>Candidatus Aerophobota</taxon>
    </lineage>
</organism>
<dbReference type="PANTHER" id="PTHR46124:SF2">
    <property type="entry name" value="D-AMINOACYL-TRNA DEACYLASE"/>
    <property type="match status" value="1"/>
</dbReference>
<dbReference type="InterPro" id="IPR018228">
    <property type="entry name" value="DNase_TatD-rel_CS"/>
</dbReference>
<comment type="caution">
    <text evidence="3">The sequence shown here is derived from an EMBL/GenBank/DDBJ whole genome shotgun (WGS) entry which is preliminary data.</text>
</comment>
<sequence>MLEEALKIDKFCALGEIGLDYHYMNSPKESQKNTFRDQLKFAKERNLPVIIHSREAHWDTYQILKDEKVKWVVMHCFSGTERELKEYLDMGFYISLAGPVTFPRAFNLRALAKIIPLDRLLVETDSPYLAPQKMRGKRNEPAFLRYTLEEIACIRQIPLDELGKITHQNAREFFKISRK</sequence>
<dbReference type="Proteomes" id="UP000277457">
    <property type="component" value="Unassembled WGS sequence"/>
</dbReference>
<gene>
    <name evidence="3" type="ORF">DRZ78_03015</name>
</gene>
<dbReference type="PROSITE" id="PS01091">
    <property type="entry name" value="TATD_3"/>
    <property type="match status" value="1"/>
</dbReference>
<evidence type="ECO:0000313" key="4">
    <source>
        <dbReference type="Proteomes" id="UP000277457"/>
    </source>
</evidence>
<dbReference type="GO" id="GO:0004536">
    <property type="term" value="F:DNA nuclease activity"/>
    <property type="evidence" value="ECO:0007669"/>
    <property type="project" value="InterPro"/>
</dbReference>
<evidence type="ECO:0000313" key="3">
    <source>
        <dbReference type="EMBL" id="RLE07421.1"/>
    </source>
</evidence>
<dbReference type="Gene3D" id="3.20.20.140">
    <property type="entry name" value="Metal-dependent hydrolases"/>
    <property type="match status" value="1"/>
</dbReference>
<reference evidence="3 4" key="1">
    <citation type="submission" date="2018-06" db="EMBL/GenBank/DDBJ databases">
        <title>Extensive metabolic versatility and redundancy in microbially diverse, dynamic hydrothermal sediments.</title>
        <authorList>
            <person name="Dombrowski N."/>
            <person name="Teske A."/>
            <person name="Baker B.J."/>
        </authorList>
    </citation>
    <scope>NUCLEOTIDE SEQUENCE [LARGE SCALE GENOMIC DNA]</scope>
    <source>
        <strain evidence="3">B7_G13</strain>
    </source>
</reference>
<dbReference type="InterPro" id="IPR032466">
    <property type="entry name" value="Metal_Hydrolase"/>
</dbReference>
<dbReference type="GO" id="GO:0005829">
    <property type="term" value="C:cytosol"/>
    <property type="evidence" value="ECO:0007669"/>
    <property type="project" value="TreeGrafter"/>
</dbReference>
<evidence type="ECO:0000256" key="2">
    <source>
        <dbReference type="ARBA" id="ARBA00022801"/>
    </source>
</evidence>
<dbReference type="GO" id="GO:0046872">
    <property type="term" value="F:metal ion binding"/>
    <property type="evidence" value="ECO:0007669"/>
    <property type="project" value="UniProtKB-KW"/>
</dbReference>
<dbReference type="InterPro" id="IPR001130">
    <property type="entry name" value="TatD-like"/>
</dbReference>
<dbReference type="AlphaFoldDB" id="A0A662D4G2"/>
<accession>A0A662D4G2</accession>
<name>A0A662D4G2_UNCAE</name>
<dbReference type="PANTHER" id="PTHR46124">
    <property type="entry name" value="D-AMINOACYL-TRNA DEACYLASE"/>
    <property type="match status" value="1"/>
</dbReference>
<dbReference type="CDD" id="cd01310">
    <property type="entry name" value="TatD_DNAse"/>
    <property type="match status" value="1"/>
</dbReference>
<dbReference type="InterPro" id="IPR015991">
    <property type="entry name" value="TatD/YcfH-like"/>
</dbReference>
<dbReference type="EMBL" id="QMPY01000096">
    <property type="protein sequence ID" value="RLE07421.1"/>
    <property type="molecule type" value="Genomic_DNA"/>
</dbReference>
<dbReference type="GO" id="GO:0016788">
    <property type="term" value="F:hydrolase activity, acting on ester bonds"/>
    <property type="evidence" value="ECO:0007669"/>
    <property type="project" value="InterPro"/>
</dbReference>
<dbReference type="NCBIfam" id="TIGR00010">
    <property type="entry name" value="YchF/TatD family DNA exonuclease"/>
    <property type="match status" value="1"/>
</dbReference>
<keyword evidence="2" id="KW-0378">Hydrolase</keyword>
<dbReference type="SUPFAM" id="SSF51556">
    <property type="entry name" value="Metallo-dependent hydrolases"/>
    <property type="match status" value="1"/>
</dbReference>
<dbReference type="FunFam" id="3.20.20.140:FF:000005">
    <property type="entry name" value="TatD family hydrolase"/>
    <property type="match status" value="1"/>
</dbReference>
<evidence type="ECO:0000256" key="1">
    <source>
        <dbReference type="ARBA" id="ARBA00022723"/>
    </source>
</evidence>
<keyword evidence="1" id="KW-0479">Metal-binding</keyword>
<dbReference type="Pfam" id="PF01026">
    <property type="entry name" value="TatD_DNase"/>
    <property type="match status" value="1"/>
</dbReference>
<protein>
    <submittedName>
        <fullName evidence="3">Uncharacterized protein</fullName>
    </submittedName>
</protein>